<comment type="caution">
    <text evidence="1">The sequence shown here is derived from an EMBL/GenBank/DDBJ whole genome shotgun (WGS) entry which is preliminary data.</text>
</comment>
<evidence type="ECO:0000313" key="1">
    <source>
        <dbReference type="EMBL" id="EEX77843.1"/>
    </source>
</evidence>
<dbReference type="AlphaFoldDB" id="C9LTG7"/>
<name>C9LTG7_SELS3</name>
<gene>
    <name evidence="1" type="ORF">SELSPUOL_00750</name>
</gene>
<organism evidence="1 2">
    <name type="scientific">Selenomonas sputigena (strain ATCC 35185 / DSM 20758 / CCUG 44933 / VPI D19B-28)</name>
    <dbReference type="NCBI Taxonomy" id="546271"/>
    <lineage>
        <taxon>Bacteria</taxon>
        <taxon>Bacillati</taxon>
        <taxon>Bacillota</taxon>
        <taxon>Negativicutes</taxon>
        <taxon>Selenomonadales</taxon>
        <taxon>Selenomonadaceae</taxon>
        <taxon>Selenomonas</taxon>
    </lineage>
</organism>
<evidence type="ECO:0000313" key="2">
    <source>
        <dbReference type="Proteomes" id="UP000003505"/>
    </source>
</evidence>
<reference evidence="1 2" key="1">
    <citation type="submission" date="2009-09" db="EMBL/GenBank/DDBJ databases">
        <authorList>
            <person name="Weinstock G."/>
            <person name="Sodergren E."/>
            <person name="Clifton S."/>
            <person name="Fulton L."/>
            <person name="Fulton B."/>
            <person name="Courtney L."/>
            <person name="Fronick C."/>
            <person name="Harrison M."/>
            <person name="Strong C."/>
            <person name="Farmer C."/>
            <person name="Delahaunty K."/>
            <person name="Markovic C."/>
            <person name="Hall O."/>
            <person name="Minx P."/>
            <person name="Tomlinson C."/>
            <person name="Mitreva M."/>
            <person name="Nelson J."/>
            <person name="Hou S."/>
            <person name="Wollam A."/>
            <person name="Pepin K.H."/>
            <person name="Johnson M."/>
            <person name="Bhonagiri V."/>
            <person name="Nash W.E."/>
            <person name="Warren W."/>
            <person name="Chinwalla A."/>
            <person name="Mardis E.R."/>
            <person name="Wilson R.K."/>
        </authorList>
    </citation>
    <scope>NUCLEOTIDE SEQUENCE [LARGE SCALE GENOMIC DNA]</scope>
    <source>
        <strain evidence="2">ATCC 35185 / DSM 20758 / VPI D19B-28</strain>
    </source>
</reference>
<protein>
    <submittedName>
        <fullName evidence="1">Uncharacterized protein</fullName>
    </submittedName>
</protein>
<dbReference type="EMBL" id="ACKP02000014">
    <property type="protein sequence ID" value="EEX77843.1"/>
    <property type="molecule type" value="Genomic_DNA"/>
</dbReference>
<sequence>MKKGLTAQRVRCTIYFAGLQKDDCDREWRFLLRKQMSFC</sequence>
<dbReference type="Proteomes" id="UP000003505">
    <property type="component" value="Unassembled WGS sequence"/>
</dbReference>
<proteinExistence type="predicted"/>
<accession>C9LTG7</accession>